<dbReference type="EMBL" id="FRAT01000004">
    <property type="protein sequence ID" value="SHK75472.1"/>
    <property type="molecule type" value="Genomic_DNA"/>
</dbReference>
<dbReference type="Proteomes" id="UP000184031">
    <property type="component" value="Unassembled WGS sequence"/>
</dbReference>
<organism evidence="3 4">
    <name type="scientific">Flagellimonas taeanensis</name>
    <dbReference type="NCBI Taxonomy" id="1005926"/>
    <lineage>
        <taxon>Bacteria</taxon>
        <taxon>Pseudomonadati</taxon>
        <taxon>Bacteroidota</taxon>
        <taxon>Flavobacteriia</taxon>
        <taxon>Flavobacteriales</taxon>
        <taxon>Flavobacteriaceae</taxon>
        <taxon>Flagellimonas</taxon>
    </lineage>
</organism>
<evidence type="ECO:0000313" key="4">
    <source>
        <dbReference type="Proteomes" id="UP000184031"/>
    </source>
</evidence>
<keyword evidence="5" id="KW-1185">Reference proteome</keyword>
<evidence type="ECO:0000313" key="2">
    <source>
        <dbReference type="EMBL" id="SFC21303.1"/>
    </source>
</evidence>
<protein>
    <submittedName>
        <fullName evidence="3">Glycosyltransferase involved in cell wall bisynthesis</fullName>
    </submittedName>
</protein>
<name>A0A1M6V1V1_9FLAO</name>
<dbReference type="Pfam" id="PF13477">
    <property type="entry name" value="Glyco_trans_4_2"/>
    <property type="match status" value="1"/>
</dbReference>
<evidence type="ECO:0000259" key="1">
    <source>
        <dbReference type="Pfam" id="PF13477"/>
    </source>
</evidence>
<dbReference type="Gene3D" id="3.40.50.2000">
    <property type="entry name" value="Glycogen Phosphorylase B"/>
    <property type="match status" value="2"/>
</dbReference>
<comment type="caution">
    <text evidence="3">The sequence shown here is derived from an EMBL/GenBank/DDBJ whole genome shotgun (WGS) entry which is preliminary data.</text>
</comment>
<dbReference type="SUPFAM" id="SSF53756">
    <property type="entry name" value="UDP-Glycosyltransferase/glycogen phosphorylase"/>
    <property type="match status" value="1"/>
</dbReference>
<proteinExistence type="predicted"/>
<dbReference type="Proteomes" id="UP000198940">
    <property type="component" value="Unassembled WGS sequence"/>
</dbReference>
<dbReference type="CDD" id="cd03808">
    <property type="entry name" value="GT4_CapM-like"/>
    <property type="match status" value="1"/>
</dbReference>
<sequence>MIQVLNLKITKYFYWDQKMELFLGREKTSPLYCSLKNGTSSRHPNLLMKKKIIRVTTIPISLGGLLQGQSKFMNQYYEVIGVSADPEKLRLVGEQEGIRVVPIELTRKITPIKDLVALIKLWRVLKEEKPFIVHTHTPKAGTIGMMAARLARVPHRLHTIAGLPLVESTGLKRLLLNTVEKITYACATRVYPNSMGLKKIVLDHKFTKLSKLRVIGHGSSNGIDTSYFDPQLNDVSELAQLRNRLIISDDDFVFVFVGRIVGDKGINELIVAFRKIVEEYQNVQLLLVGNFERELDPLLPETEEFIRKSDKIKWVGWVDDVRPYFGISDCLTFPSYREGFPNVVMQAGAMGLYSIVSDINGCNEIIQERVNGMIVPPKDANALYVAMKYALEHKDELAKAKSTYRQLVQDRFQRAFIWEELLKEYRSLE</sequence>
<dbReference type="AlphaFoldDB" id="A0A1M6V1V1"/>
<evidence type="ECO:0000313" key="5">
    <source>
        <dbReference type="Proteomes" id="UP000198940"/>
    </source>
</evidence>
<dbReference type="PANTHER" id="PTHR12526:SF630">
    <property type="entry name" value="GLYCOSYLTRANSFERASE"/>
    <property type="match status" value="1"/>
</dbReference>
<gene>
    <name evidence="2" type="ORF">SAMN04487891_107140</name>
    <name evidence="3" type="ORF">SAMN05216293_1865</name>
</gene>
<dbReference type="GO" id="GO:0016757">
    <property type="term" value="F:glycosyltransferase activity"/>
    <property type="evidence" value="ECO:0007669"/>
    <property type="project" value="UniProtKB-ARBA"/>
</dbReference>
<dbReference type="PANTHER" id="PTHR12526">
    <property type="entry name" value="GLYCOSYLTRANSFERASE"/>
    <property type="match status" value="1"/>
</dbReference>
<dbReference type="EMBL" id="FOKU01000007">
    <property type="protein sequence ID" value="SFC21303.1"/>
    <property type="molecule type" value="Genomic_DNA"/>
</dbReference>
<dbReference type="InterPro" id="IPR028098">
    <property type="entry name" value="Glyco_trans_4-like_N"/>
</dbReference>
<reference evidence="3 4" key="1">
    <citation type="submission" date="2016-11" db="EMBL/GenBank/DDBJ databases">
        <authorList>
            <person name="Varghese N."/>
            <person name="Submissions S."/>
        </authorList>
    </citation>
    <scope>NUCLEOTIDE SEQUENCE [LARGE SCALE GENOMIC DNA]</scope>
    <source>
        <strain evidence="3 4">CGMCC 1.12174</strain>
        <strain evidence="2 5">DSM 26351</strain>
    </source>
</reference>
<evidence type="ECO:0000313" key="3">
    <source>
        <dbReference type="EMBL" id="SHK75472.1"/>
    </source>
</evidence>
<feature type="domain" description="Glycosyltransferase subfamily 4-like N-terminal" evidence="1">
    <location>
        <begin position="71"/>
        <end position="191"/>
    </location>
</feature>
<dbReference type="STRING" id="1055723.SAMN05216293_1865"/>
<dbReference type="Pfam" id="PF13692">
    <property type="entry name" value="Glyco_trans_1_4"/>
    <property type="match status" value="1"/>
</dbReference>
<accession>A0A1M6V1V1</accession>